<proteinExistence type="inferred from homology"/>
<evidence type="ECO:0000256" key="7">
    <source>
        <dbReference type="ARBA" id="ARBA00022779"/>
    </source>
</evidence>
<gene>
    <name evidence="12" type="ORF">SAMN04488047_11027</name>
</gene>
<feature type="compositionally biased region" description="Low complexity" evidence="11">
    <location>
        <begin position="63"/>
        <end position="75"/>
    </location>
</feature>
<evidence type="ECO:0000256" key="4">
    <source>
        <dbReference type="ARBA" id="ARBA00022475"/>
    </source>
</evidence>
<feature type="region of interest" description="Disordered" evidence="11">
    <location>
        <begin position="63"/>
        <end position="82"/>
    </location>
</feature>
<organism evidence="12 13">
    <name type="scientific">Tranquillimonas alkanivorans</name>
    <dbReference type="NCBI Taxonomy" id="441119"/>
    <lineage>
        <taxon>Bacteria</taxon>
        <taxon>Pseudomonadati</taxon>
        <taxon>Pseudomonadota</taxon>
        <taxon>Alphaproteobacteria</taxon>
        <taxon>Rhodobacterales</taxon>
        <taxon>Roseobacteraceae</taxon>
        <taxon>Tranquillimonas</taxon>
    </lineage>
</organism>
<dbReference type="EMBL" id="FOXA01000010">
    <property type="protein sequence ID" value="SFP65370.1"/>
    <property type="molecule type" value="Genomic_DNA"/>
</dbReference>
<dbReference type="RefSeq" id="WP_093422568.1">
    <property type="nucleotide sequence ID" value="NZ_FOXA01000010.1"/>
</dbReference>
<sequence length="193" mass="20599">MSSSASPDAAAAAEYSTRGTFVRRVGVVLLLAFLSAAALAGGIAASVGPQALVDFILQREPTPDAAPAPEGAAPADEGHGAEEETAKTFAVMPFDEIIVNITSTTASGRRTTRFLKLNVALVYDDKAHDAGMIEERLLYMRDAFQDYLRLLTERDLQGSLGLTRLKAELLRRARAVSGSDAPREILIADLIIQ</sequence>
<evidence type="ECO:0000313" key="13">
    <source>
        <dbReference type="Proteomes" id="UP000199356"/>
    </source>
</evidence>
<evidence type="ECO:0000256" key="8">
    <source>
        <dbReference type="ARBA" id="ARBA00022989"/>
    </source>
</evidence>
<evidence type="ECO:0000256" key="11">
    <source>
        <dbReference type="SAM" id="MobiDB-lite"/>
    </source>
</evidence>
<evidence type="ECO:0000256" key="5">
    <source>
        <dbReference type="ARBA" id="ARBA00022500"/>
    </source>
</evidence>
<dbReference type="GO" id="GO:0071973">
    <property type="term" value="P:bacterial-type flagellum-dependent cell motility"/>
    <property type="evidence" value="ECO:0007669"/>
    <property type="project" value="InterPro"/>
</dbReference>
<comment type="function">
    <text evidence="1 10">Controls the rotational direction of flagella during chemotaxis.</text>
</comment>
<dbReference type="GO" id="GO:0009425">
    <property type="term" value="C:bacterial-type flagellum basal body"/>
    <property type="evidence" value="ECO:0007669"/>
    <property type="project" value="InterPro"/>
</dbReference>
<evidence type="ECO:0000256" key="10">
    <source>
        <dbReference type="RuleBase" id="RU364125"/>
    </source>
</evidence>
<name>A0A1I5S3Q9_9RHOB</name>
<dbReference type="GO" id="GO:0006935">
    <property type="term" value="P:chemotaxis"/>
    <property type="evidence" value="ECO:0007669"/>
    <property type="project" value="UniProtKB-KW"/>
</dbReference>
<accession>A0A1I5S3Q9</accession>
<comment type="similarity">
    <text evidence="3 10">Belongs to the FliL family.</text>
</comment>
<dbReference type="Proteomes" id="UP000199356">
    <property type="component" value="Unassembled WGS sequence"/>
</dbReference>
<protein>
    <recommendedName>
        <fullName evidence="10">Flagellar protein FliL</fullName>
    </recommendedName>
</protein>
<comment type="subcellular location">
    <subcellularLocation>
        <location evidence="10">Cell inner membrane</location>
    </subcellularLocation>
    <subcellularLocation>
        <location evidence="2">Cell membrane</location>
        <topology evidence="2">Single-pass membrane protein</topology>
    </subcellularLocation>
</comment>
<evidence type="ECO:0000256" key="2">
    <source>
        <dbReference type="ARBA" id="ARBA00004162"/>
    </source>
</evidence>
<evidence type="ECO:0000256" key="1">
    <source>
        <dbReference type="ARBA" id="ARBA00002254"/>
    </source>
</evidence>
<evidence type="ECO:0000256" key="6">
    <source>
        <dbReference type="ARBA" id="ARBA00022692"/>
    </source>
</evidence>
<keyword evidence="5 10" id="KW-0145">Chemotaxis</keyword>
<keyword evidence="12" id="KW-0969">Cilium</keyword>
<keyword evidence="8" id="KW-1133">Transmembrane helix</keyword>
<dbReference type="InterPro" id="IPR005503">
    <property type="entry name" value="FliL"/>
</dbReference>
<dbReference type="AlphaFoldDB" id="A0A1I5S3Q9"/>
<keyword evidence="7 10" id="KW-0283">Flagellar rotation</keyword>
<reference evidence="12 13" key="1">
    <citation type="submission" date="2016-10" db="EMBL/GenBank/DDBJ databases">
        <authorList>
            <person name="de Groot N.N."/>
        </authorList>
    </citation>
    <scope>NUCLEOTIDE SEQUENCE [LARGE SCALE GENOMIC DNA]</scope>
    <source>
        <strain evidence="12 13">DSM 19547</strain>
    </source>
</reference>
<dbReference type="OrthoDB" id="7725598at2"/>
<keyword evidence="4" id="KW-1003">Cell membrane</keyword>
<keyword evidence="10" id="KW-0997">Cell inner membrane</keyword>
<dbReference type="Pfam" id="PF03748">
    <property type="entry name" value="FliL"/>
    <property type="match status" value="1"/>
</dbReference>
<evidence type="ECO:0000313" key="12">
    <source>
        <dbReference type="EMBL" id="SFP65370.1"/>
    </source>
</evidence>
<evidence type="ECO:0000256" key="3">
    <source>
        <dbReference type="ARBA" id="ARBA00008281"/>
    </source>
</evidence>
<keyword evidence="6" id="KW-0812">Transmembrane</keyword>
<dbReference type="GO" id="GO:0005886">
    <property type="term" value="C:plasma membrane"/>
    <property type="evidence" value="ECO:0007669"/>
    <property type="project" value="UniProtKB-SubCell"/>
</dbReference>
<keyword evidence="13" id="KW-1185">Reference proteome</keyword>
<evidence type="ECO:0000256" key="9">
    <source>
        <dbReference type="ARBA" id="ARBA00023136"/>
    </source>
</evidence>
<keyword evidence="12" id="KW-0966">Cell projection</keyword>
<dbReference type="STRING" id="441119.SAMN04488047_11027"/>
<keyword evidence="9 10" id="KW-0472">Membrane</keyword>
<keyword evidence="12" id="KW-0282">Flagellum</keyword>